<dbReference type="PANTHER" id="PTHR30472:SF24">
    <property type="entry name" value="FERRIC ENTEROBACTIN TRANSPORT SYSTEM PERMEASE PROTEIN FEPG"/>
    <property type="match status" value="1"/>
</dbReference>
<reference evidence="9" key="2">
    <citation type="submission" date="2023-01" db="EMBL/GenBank/DDBJ databases">
        <authorList>
            <person name="Sun Q."/>
            <person name="Evtushenko L."/>
        </authorList>
    </citation>
    <scope>NUCLEOTIDE SEQUENCE</scope>
    <source>
        <strain evidence="9">VKM Ac-1020</strain>
    </source>
</reference>
<dbReference type="SUPFAM" id="SSF81345">
    <property type="entry name" value="ABC transporter involved in vitamin B12 uptake, BtuC"/>
    <property type="match status" value="1"/>
</dbReference>
<dbReference type="GO" id="GO:0033214">
    <property type="term" value="P:siderophore-iron import into cell"/>
    <property type="evidence" value="ECO:0007669"/>
    <property type="project" value="TreeGrafter"/>
</dbReference>
<dbReference type="Proteomes" id="UP001142462">
    <property type="component" value="Unassembled WGS sequence"/>
</dbReference>
<evidence type="ECO:0000256" key="8">
    <source>
        <dbReference type="SAM" id="Phobius"/>
    </source>
</evidence>
<comment type="subcellular location">
    <subcellularLocation>
        <location evidence="1">Cell membrane</location>
        <topology evidence="1">Multi-pass membrane protein</topology>
    </subcellularLocation>
</comment>
<keyword evidence="6 8" id="KW-1133">Transmembrane helix</keyword>
<evidence type="ECO:0000313" key="9">
    <source>
        <dbReference type="EMBL" id="GLJ60975.1"/>
    </source>
</evidence>
<evidence type="ECO:0000256" key="2">
    <source>
        <dbReference type="ARBA" id="ARBA00007935"/>
    </source>
</evidence>
<comment type="similarity">
    <text evidence="2">Belongs to the binding-protein-dependent transport system permease family. FecCD subfamily.</text>
</comment>
<feature type="transmembrane region" description="Helical" evidence="8">
    <location>
        <begin position="262"/>
        <end position="292"/>
    </location>
</feature>
<evidence type="ECO:0000256" key="1">
    <source>
        <dbReference type="ARBA" id="ARBA00004651"/>
    </source>
</evidence>
<evidence type="ECO:0000256" key="3">
    <source>
        <dbReference type="ARBA" id="ARBA00022448"/>
    </source>
</evidence>
<keyword evidence="7 8" id="KW-0472">Membrane</keyword>
<dbReference type="Gene3D" id="1.10.3470.10">
    <property type="entry name" value="ABC transporter involved in vitamin B12 uptake, BtuC"/>
    <property type="match status" value="1"/>
</dbReference>
<evidence type="ECO:0000256" key="5">
    <source>
        <dbReference type="ARBA" id="ARBA00022692"/>
    </source>
</evidence>
<evidence type="ECO:0000256" key="7">
    <source>
        <dbReference type="ARBA" id="ARBA00023136"/>
    </source>
</evidence>
<dbReference type="EMBL" id="BSEJ01000004">
    <property type="protein sequence ID" value="GLJ60975.1"/>
    <property type="molecule type" value="Genomic_DNA"/>
</dbReference>
<proteinExistence type="inferred from homology"/>
<evidence type="ECO:0000256" key="4">
    <source>
        <dbReference type="ARBA" id="ARBA00022475"/>
    </source>
</evidence>
<evidence type="ECO:0000313" key="10">
    <source>
        <dbReference type="Proteomes" id="UP001142462"/>
    </source>
</evidence>
<dbReference type="AlphaFoldDB" id="A0A9W6H1X1"/>
<dbReference type="CDD" id="cd06550">
    <property type="entry name" value="TM_ABC_iron-siderophores_like"/>
    <property type="match status" value="1"/>
</dbReference>
<dbReference type="GO" id="GO:0005886">
    <property type="term" value="C:plasma membrane"/>
    <property type="evidence" value="ECO:0007669"/>
    <property type="project" value="UniProtKB-SubCell"/>
</dbReference>
<feature type="transmembrane region" description="Helical" evidence="8">
    <location>
        <begin position="182"/>
        <end position="206"/>
    </location>
</feature>
<feature type="transmembrane region" description="Helical" evidence="8">
    <location>
        <begin position="142"/>
        <end position="162"/>
    </location>
</feature>
<organism evidence="9 10">
    <name type="scientific">Microbacterium barkeri</name>
    <dbReference type="NCBI Taxonomy" id="33917"/>
    <lineage>
        <taxon>Bacteria</taxon>
        <taxon>Bacillati</taxon>
        <taxon>Actinomycetota</taxon>
        <taxon>Actinomycetes</taxon>
        <taxon>Micrococcales</taxon>
        <taxon>Microbacteriaceae</taxon>
        <taxon>Microbacterium</taxon>
    </lineage>
</organism>
<dbReference type="InterPro" id="IPR037294">
    <property type="entry name" value="ABC_BtuC-like"/>
</dbReference>
<dbReference type="Pfam" id="PF01032">
    <property type="entry name" value="FecCD"/>
    <property type="match status" value="1"/>
</dbReference>
<gene>
    <name evidence="9" type="ORF">GCM10017576_11040</name>
</gene>
<accession>A0A9W6H1X1</accession>
<keyword evidence="10" id="KW-1185">Reference proteome</keyword>
<sequence length="356" mass="35297">MSARMAVPAPVRIGRLSALVRMRAVVATVALALLAGAAFALHLSIGTTVIPPSELIATLLGNPPDDATALVVHGFRLPRATAALTAGLALGMSGALTQTIARNPLASPDILGVTSAAALGAVAVLVLAGGASAGASGIAASVLMPAAALGGGILAGIATAVLGWRGGIDLHRTVLAGIGVSWLATSLTTWLLTLGDVTNAAIAVTWMSGSLNGREWSAIAPSVAAIAVLLVIGSALAHQLALTAFDDQTAAGIGVRLGPVRLAVLATAVLLASFAALVAGPISFVALAAPQIARLATHTPTPPLWASALVGAVLLLAADVVTAHLFPIPLPAGIGTALVGVPYLLWLIVLNRRRIA</sequence>
<feature type="transmembrane region" description="Helical" evidence="8">
    <location>
        <begin position="332"/>
        <end position="350"/>
    </location>
</feature>
<feature type="transmembrane region" description="Helical" evidence="8">
    <location>
        <begin position="110"/>
        <end position="130"/>
    </location>
</feature>
<comment type="caution">
    <text evidence="9">The sequence shown here is derived from an EMBL/GenBank/DDBJ whole genome shotgun (WGS) entry which is preliminary data.</text>
</comment>
<dbReference type="GO" id="GO:0022857">
    <property type="term" value="F:transmembrane transporter activity"/>
    <property type="evidence" value="ECO:0007669"/>
    <property type="project" value="InterPro"/>
</dbReference>
<feature type="transmembrane region" description="Helical" evidence="8">
    <location>
        <begin position="218"/>
        <end position="242"/>
    </location>
</feature>
<dbReference type="RefSeq" id="WP_271172691.1">
    <property type="nucleotide sequence ID" value="NZ_BSEJ01000004.1"/>
</dbReference>
<name>A0A9W6H1X1_9MICO</name>
<dbReference type="PANTHER" id="PTHR30472">
    <property type="entry name" value="FERRIC ENTEROBACTIN TRANSPORT SYSTEM PERMEASE PROTEIN"/>
    <property type="match status" value="1"/>
</dbReference>
<keyword evidence="4" id="KW-1003">Cell membrane</keyword>
<evidence type="ECO:0000256" key="6">
    <source>
        <dbReference type="ARBA" id="ARBA00022989"/>
    </source>
</evidence>
<keyword evidence="5 8" id="KW-0812">Transmembrane</keyword>
<keyword evidence="3" id="KW-0813">Transport</keyword>
<feature type="transmembrane region" description="Helical" evidence="8">
    <location>
        <begin position="304"/>
        <end position="326"/>
    </location>
</feature>
<protein>
    <submittedName>
        <fullName evidence="9">Iron ABC transporter</fullName>
    </submittedName>
</protein>
<dbReference type="InterPro" id="IPR000522">
    <property type="entry name" value="ABC_transptr_permease_BtuC"/>
</dbReference>
<reference evidence="9" key="1">
    <citation type="journal article" date="2014" name="Int. J. Syst. Evol. Microbiol.">
        <title>Complete genome sequence of Corynebacterium casei LMG S-19264T (=DSM 44701T), isolated from a smear-ripened cheese.</title>
        <authorList>
            <consortium name="US DOE Joint Genome Institute (JGI-PGF)"/>
            <person name="Walter F."/>
            <person name="Albersmeier A."/>
            <person name="Kalinowski J."/>
            <person name="Ruckert C."/>
        </authorList>
    </citation>
    <scope>NUCLEOTIDE SEQUENCE</scope>
    <source>
        <strain evidence="9">VKM Ac-1020</strain>
    </source>
</reference>